<evidence type="ECO:0000313" key="3">
    <source>
        <dbReference type="Proteomes" id="UP000698028"/>
    </source>
</evidence>
<dbReference type="PANTHER" id="PTHR33337">
    <property type="entry name" value="GFA DOMAIN-CONTAINING PROTEIN"/>
    <property type="match status" value="1"/>
</dbReference>
<dbReference type="EMBL" id="JAHVAH010000001">
    <property type="protein sequence ID" value="MBW0145409.1"/>
    <property type="molecule type" value="Genomic_DNA"/>
</dbReference>
<evidence type="ECO:0000259" key="1">
    <source>
        <dbReference type="PROSITE" id="PS51891"/>
    </source>
</evidence>
<evidence type="ECO:0000313" key="2">
    <source>
        <dbReference type="EMBL" id="MBW0145409.1"/>
    </source>
</evidence>
<reference evidence="2 3" key="1">
    <citation type="submission" date="2021-07" db="EMBL/GenBank/DDBJ databases">
        <title>The draft genome sequence of Sphingomicrobium sp. B8.</title>
        <authorList>
            <person name="Mu L."/>
        </authorList>
    </citation>
    <scope>NUCLEOTIDE SEQUENCE [LARGE SCALE GENOMIC DNA]</scope>
    <source>
        <strain evidence="2 3">B8</strain>
    </source>
</reference>
<feature type="domain" description="CENP-V/GFA" evidence="1">
    <location>
        <begin position="5"/>
        <end position="112"/>
    </location>
</feature>
<dbReference type="Proteomes" id="UP000698028">
    <property type="component" value="Unassembled WGS sequence"/>
</dbReference>
<organism evidence="2 3">
    <name type="scientific">Sphingomicrobium clamense</name>
    <dbReference type="NCBI Taxonomy" id="2851013"/>
    <lineage>
        <taxon>Bacteria</taxon>
        <taxon>Pseudomonadati</taxon>
        <taxon>Pseudomonadota</taxon>
        <taxon>Alphaproteobacteria</taxon>
        <taxon>Sphingomonadales</taxon>
        <taxon>Sphingomonadaceae</taxon>
        <taxon>Sphingomicrobium</taxon>
    </lineage>
</organism>
<comment type="caution">
    <text evidence="2">The sequence shown here is derived from an EMBL/GenBank/DDBJ whole genome shotgun (WGS) entry which is preliminary data.</text>
</comment>
<dbReference type="PROSITE" id="PS51891">
    <property type="entry name" value="CENP_V_GFA"/>
    <property type="match status" value="1"/>
</dbReference>
<name>A0ABS6V765_9SPHN</name>
<protein>
    <submittedName>
        <fullName evidence="2">GFA family protein</fullName>
    </submittedName>
</protein>
<dbReference type="InterPro" id="IPR006913">
    <property type="entry name" value="CENP-V/GFA"/>
</dbReference>
<dbReference type="PANTHER" id="PTHR33337:SF40">
    <property type="entry name" value="CENP-V_GFA DOMAIN-CONTAINING PROTEIN-RELATED"/>
    <property type="match status" value="1"/>
</dbReference>
<proteinExistence type="predicted"/>
<sequence length="156" mass="17267">MTQPRTGRCACGAVTFKAPDDPLFVNCCHCTYCQRESGASFGLNFLIEADRVEWNGDVEEVLTDSASGKGQRILRCPQCKVALSSHYPGLGEAVHFLRVGTFEDVSGISPHAHIFTATKQDWIALDPGIPAYEEFYRTRDAWPEDSVTRVKKALGR</sequence>
<keyword evidence="3" id="KW-1185">Reference proteome</keyword>
<dbReference type="Pfam" id="PF04828">
    <property type="entry name" value="GFA"/>
    <property type="match status" value="1"/>
</dbReference>
<accession>A0ABS6V765</accession>
<dbReference type="RefSeq" id="WP_218633315.1">
    <property type="nucleotide sequence ID" value="NZ_JAHVAH010000001.1"/>
</dbReference>
<gene>
    <name evidence="2" type="ORF">KTQ36_08895</name>
</gene>